<dbReference type="GO" id="GO:0016706">
    <property type="term" value="F:2-oxoglutarate-dependent dioxygenase activity"/>
    <property type="evidence" value="ECO:0007669"/>
    <property type="project" value="TreeGrafter"/>
</dbReference>
<dbReference type="GO" id="GO:0005737">
    <property type="term" value="C:cytoplasm"/>
    <property type="evidence" value="ECO:0007669"/>
    <property type="project" value="TreeGrafter"/>
</dbReference>
<dbReference type="Gene3D" id="2.60.120.650">
    <property type="entry name" value="Cupin"/>
    <property type="match status" value="1"/>
</dbReference>
<dbReference type="GO" id="GO:0045905">
    <property type="term" value="P:positive regulation of translational termination"/>
    <property type="evidence" value="ECO:0007669"/>
    <property type="project" value="TreeGrafter"/>
</dbReference>
<dbReference type="SMART" id="SM00558">
    <property type="entry name" value="JmjC"/>
    <property type="match status" value="1"/>
</dbReference>
<dbReference type="InterPro" id="IPR050910">
    <property type="entry name" value="JMJD6_ArgDemeth/LysHydrox"/>
</dbReference>
<reference evidence="5" key="1">
    <citation type="submission" date="2023-10" db="EMBL/GenBank/DDBJ databases">
        <title>Genome assembly of Pristionchus species.</title>
        <authorList>
            <person name="Yoshida K."/>
            <person name="Sommer R.J."/>
        </authorList>
    </citation>
    <scope>NUCLEOTIDE SEQUENCE</scope>
    <source>
        <strain evidence="5">RS0144</strain>
    </source>
</reference>
<name>A0AAV5TAB7_9BILA</name>
<feature type="domain" description="JmjC" evidence="4">
    <location>
        <begin position="101"/>
        <end position="263"/>
    </location>
</feature>
<dbReference type="PANTHER" id="PTHR12480">
    <property type="entry name" value="ARGININE DEMETHYLASE AND LYSYL-HYDROXYLASE JMJD"/>
    <property type="match status" value="1"/>
</dbReference>
<dbReference type="GO" id="GO:0005634">
    <property type="term" value="C:nucleus"/>
    <property type="evidence" value="ECO:0007669"/>
    <property type="project" value="TreeGrafter"/>
</dbReference>
<dbReference type="AlphaFoldDB" id="A0AAV5TAB7"/>
<gene>
    <name evidence="5" type="ORF">PENTCL1PPCAC_11933</name>
</gene>
<dbReference type="PANTHER" id="PTHR12480:SF6">
    <property type="entry name" value="2-OXOGLUTARATE AND IRON-DEPENDENT OXYGENASE JMJD4"/>
    <property type="match status" value="1"/>
</dbReference>
<dbReference type="Proteomes" id="UP001432027">
    <property type="component" value="Unassembled WGS sequence"/>
</dbReference>
<keyword evidence="6" id="KW-1185">Reference proteome</keyword>
<organism evidence="5 6">
    <name type="scientific">Pristionchus entomophagus</name>
    <dbReference type="NCBI Taxonomy" id="358040"/>
    <lineage>
        <taxon>Eukaryota</taxon>
        <taxon>Metazoa</taxon>
        <taxon>Ecdysozoa</taxon>
        <taxon>Nematoda</taxon>
        <taxon>Chromadorea</taxon>
        <taxon>Rhabditida</taxon>
        <taxon>Rhabditina</taxon>
        <taxon>Diplogasteromorpha</taxon>
        <taxon>Diplogasteroidea</taxon>
        <taxon>Neodiplogasteridae</taxon>
        <taxon>Pristionchus</taxon>
    </lineage>
</organism>
<evidence type="ECO:0000256" key="2">
    <source>
        <dbReference type="ARBA" id="ARBA00047762"/>
    </source>
</evidence>
<comment type="similarity">
    <text evidence="1">Belongs to the JMJD6 family.</text>
</comment>
<evidence type="ECO:0000313" key="6">
    <source>
        <dbReference type="Proteomes" id="UP001432027"/>
    </source>
</evidence>
<comment type="catalytic activity">
    <reaction evidence="2">
        <text>L-lysyl-[protein] + 2-oxoglutarate + O2 = 4-hydroxy-L-lysyl-[protein] + succinate + CO2</text>
        <dbReference type="Rhea" id="RHEA:57156"/>
        <dbReference type="Rhea" id="RHEA-COMP:9752"/>
        <dbReference type="Rhea" id="RHEA-COMP:15084"/>
        <dbReference type="ChEBI" id="CHEBI:15379"/>
        <dbReference type="ChEBI" id="CHEBI:16526"/>
        <dbReference type="ChEBI" id="CHEBI:16810"/>
        <dbReference type="ChEBI" id="CHEBI:29969"/>
        <dbReference type="ChEBI" id="CHEBI:30031"/>
        <dbReference type="ChEBI" id="CHEBI:141495"/>
    </reaction>
</comment>
<evidence type="ECO:0000259" key="4">
    <source>
        <dbReference type="PROSITE" id="PS51184"/>
    </source>
</evidence>
<dbReference type="Pfam" id="PF02373">
    <property type="entry name" value="JmjC"/>
    <property type="match status" value="1"/>
</dbReference>
<dbReference type="InterPro" id="IPR003347">
    <property type="entry name" value="JmjC_dom"/>
</dbReference>
<dbReference type="GO" id="GO:0043565">
    <property type="term" value="F:sequence-specific DNA binding"/>
    <property type="evidence" value="ECO:0007669"/>
    <property type="project" value="TreeGrafter"/>
</dbReference>
<sequence>MEVLHSVHSHHWLSLFFDFCVANRPFLLPSTSTETWRAREEWVTVEGRPNDERLRKDFDDLSAPVMTEGNCEPEVMRLGEYIDYVEGERDGPLRYLKDWHFQESVGCTYYSPPACLAPDWVNRENWTSTVDSPFDGSDYRFVYYGVKGTWTPFHSDVLSSHSWSANICGRKLWYFIPRGEERRFMEKGNLICDLRERKEKFEEAGGFTLHQEAGEIVFVPSNWHHQVHNLVSAQITEDTISINHNSINASNLPLVADFLLSRLEDVKREIADIRDILTDEEWAEQTRLLLKADARLDVQGLLRLCRLVIDSRMERSRDCYVCWKHRDVAECRMGICRPLPCTCTSSTCIECERVLEEYEVTVAALTIDRIEKQDRLRE</sequence>
<protein>
    <recommendedName>
        <fullName evidence="3">Jumonji domain-containing protein 4</fullName>
    </recommendedName>
</protein>
<proteinExistence type="inferred from homology"/>
<dbReference type="PROSITE" id="PS51184">
    <property type="entry name" value="JMJC"/>
    <property type="match status" value="1"/>
</dbReference>
<dbReference type="SUPFAM" id="SSF51197">
    <property type="entry name" value="Clavaminate synthase-like"/>
    <property type="match status" value="1"/>
</dbReference>
<evidence type="ECO:0000256" key="1">
    <source>
        <dbReference type="ARBA" id="ARBA00038068"/>
    </source>
</evidence>
<evidence type="ECO:0000313" key="5">
    <source>
        <dbReference type="EMBL" id="GMS89758.1"/>
    </source>
</evidence>
<accession>A0AAV5TAB7</accession>
<comment type="caution">
    <text evidence="5">The sequence shown here is derived from an EMBL/GenBank/DDBJ whole genome shotgun (WGS) entry which is preliminary data.</text>
</comment>
<dbReference type="EMBL" id="BTSX01000003">
    <property type="protein sequence ID" value="GMS89758.1"/>
    <property type="molecule type" value="Genomic_DNA"/>
</dbReference>
<evidence type="ECO:0000256" key="3">
    <source>
        <dbReference type="ARBA" id="ARBA00082904"/>
    </source>
</evidence>